<feature type="transmembrane region" description="Helical" evidence="1">
    <location>
        <begin position="175"/>
        <end position="194"/>
    </location>
</feature>
<sequence>MLLLPLALKALSTAIIVVAAAYVAERTRPFLAAMVLSLPVSAGPGYVMLALDQPPPFIAAAALASIVANASIVPAVLAYAWLANRGHGVAVSLAGLLGGWFGLALITRHVEWTLASALLLNAVWFAIGMVASRRWLNARPLGRPAARWFDIPIRVTLVVSLVVFVVSISSSIGPAATGLLALLPVAYSSFIILMHRRLGGPAVAAALCNGLLMLVGFIGFLVAIQVFASRGQVWLGIAVGLATPVIWSLIVLAASRFRAS</sequence>
<dbReference type="Proteomes" id="UP000298588">
    <property type="component" value="Chromosome"/>
</dbReference>
<feature type="transmembrane region" description="Helical" evidence="1">
    <location>
        <begin position="57"/>
        <end position="82"/>
    </location>
</feature>
<protein>
    <submittedName>
        <fullName evidence="2">Uncharacterized protein</fullName>
    </submittedName>
</protein>
<gene>
    <name evidence="2" type="ORF">E8L99_07005</name>
</gene>
<organism evidence="2 3">
    <name type="scientific">Phreatobacter aquaticus</name>
    <dbReference type="NCBI Taxonomy" id="2570229"/>
    <lineage>
        <taxon>Bacteria</taxon>
        <taxon>Pseudomonadati</taxon>
        <taxon>Pseudomonadota</taxon>
        <taxon>Alphaproteobacteria</taxon>
        <taxon>Hyphomicrobiales</taxon>
        <taxon>Phreatobacteraceae</taxon>
        <taxon>Phreatobacter</taxon>
    </lineage>
</organism>
<dbReference type="EMBL" id="CP039865">
    <property type="protein sequence ID" value="QCK85535.1"/>
    <property type="molecule type" value="Genomic_DNA"/>
</dbReference>
<feature type="transmembrane region" description="Helical" evidence="1">
    <location>
        <begin position="233"/>
        <end position="254"/>
    </location>
</feature>
<feature type="transmembrane region" description="Helical" evidence="1">
    <location>
        <begin position="31"/>
        <end position="51"/>
    </location>
</feature>
<keyword evidence="1" id="KW-1133">Transmembrane helix</keyword>
<feature type="transmembrane region" description="Helical" evidence="1">
    <location>
        <begin position="151"/>
        <end position="169"/>
    </location>
</feature>
<keyword evidence="1" id="KW-0472">Membrane</keyword>
<accession>A0A4D7QFB4</accession>
<name>A0A4D7QFB4_9HYPH</name>
<evidence type="ECO:0000313" key="2">
    <source>
        <dbReference type="EMBL" id="QCK85535.1"/>
    </source>
</evidence>
<dbReference type="RefSeq" id="WP_137098869.1">
    <property type="nucleotide sequence ID" value="NZ_CP039865.1"/>
</dbReference>
<evidence type="ECO:0000256" key="1">
    <source>
        <dbReference type="SAM" id="Phobius"/>
    </source>
</evidence>
<keyword evidence="3" id="KW-1185">Reference proteome</keyword>
<dbReference type="AlphaFoldDB" id="A0A4D7QFB4"/>
<keyword evidence="1" id="KW-0812">Transmembrane</keyword>
<feature type="transmembrane region" description="Helical" evidence="1">
    <location>
        <begin position="89"/>
        <end position="106"/>
    </location>
</feature>
<dbReference type="KEGG" id="paqt:E8L99_07005"/>
<feature type="transmembrane region" description="Helical" evidence="1">
    <location>
        <begin position="112"/>
        <end position="131"/>
    </location>
</feature>
<proteinExistence type="predicted"/>
<feature type="transmembrane region" description="Helical" evidence="1">
    <location>
        <begin position="6"/>
        <end position="24"/>
    </location>
</feature>
<reference evidence="2 3" key="1">
    <citation type="submission" date="2019-04" db="EMBL/GenBank/DDBJ databases">
        <title>Phreatobacter aquaticus sp. nov.</title>
        <authorList>
            <person name="Choi A."/>
            <person name="Baek K."/>
        </authorList>
    </citation>
    <scope>NUCLEOTIDE SEQUENCE [LARGE SCALE GENOMIC DNA]</scope>
    <source>
        <strain evidence="2 3">NMCR1094</strain>
    </source>
</reference>
<dbReference type="OrthoDB" id="7275411at2"/>
<evidence type="ECO:0000313" key="3">
    <source>
        <dbReference type="Proteomes" id="UP000298588"/>
    </source>
</evidence>
<feature type="transmembrane region" description="Helical" evidence="1">
    <location>
        <begin position="206"/>
        <end position="227"/>
    </location>
</feature>